<gene>
    <name evidence="2" type="ordered locus">PST_1634</name>
</gene>
<feature type="transmembrane region" description="Helical" evidence="1">
    <location>
        <begin position="116"/>
        <end position="143"/>
    </location>
</feature>
<feature type="transmembrane region" description="Helical" evidence="1">
    <location>
        <begin position="66"/>
        <end position="86"/>
    </location>
</feature>
<feature type="transmembrane region" description="Helical" evidence="1">
    <location>
        <begin position="33"/>
        <end position="54"/>
    </location>
</feature>
<dbReference type="KEGG" id="psa:PST_1634"/>
<evidence type="ECO:0000313" key="3">
    <source>
        <dbReference type="Proteomes" id="UP000000233"/>
    </source>
</evidence>
<proteinExistence type="predicted"/>
<evidence type="ECO:0000256" key="1">
    <source>
        <dbReference type="SAM" id="Phobius"/>
    </source>
</evidence>
<accession>A4VK18</accession>
<organism evidence="2 3">
    <name type="scientific">Stutzerimonas stutzeri (strain A1501)</name>
    <name type="common">Pseudomonas stutzeri</name>
    <dbReference type="NCBI Taxonomy" id="379731"/>
    <lineage>
        <taxon>Bacteria</taxon>
        <taxon>Pseudomonadati</taxon>
        <taxon>Pseudomonadota</taxon>
        <taxon>Gammaproteobacteria</taxon>
        <taxon>Pseudomonadales</taxon>
        <taxon>Pseudomonadaceae</taxon>
        <taxon>Stutzerimonas</taxon>
    </lineage>
</organism>
<keyword evidence="3" id="KW-1185">Reference proteome</keyword>
<dbReference type="AlphaFoldDB" id="A4VK18"/>
<reference evidence="2 3" key="1">
    <citation type="journal article" date="2008" name="Proc. Natl. Acad. Sci. U.S.A.">
        <title>Nitrogen fixation island and rhizosphere competence traits in the genome of root-associated Pseudomonas stutzeri A1501.</title>
        <authorList>
            <person name="Yan Y."/>
            <person name="Yang J."/>
            <person name="Dou Y."/>
            <person name="Chen M."/>
            <person name="Ping S."/>
            <person name="Peng J."/>
            <person name="Lu W."/>
            <person name="Zhang W."/>
            <person name="Yao Z."/>
            <person name="Li H."/>
            <person name="Liu W."/>
            <person name="He S."/>
            <person name="Geng L."/>
            <person name="Zhang X."/>
            <person name="Yang F."/>
            <person name="Yu H."/>
            <person name="Zhan Y."/>
            <person name="Li D."/>
            <person name="Lin Z."/>
            <person name="Wang Y."/>
            <person name="Elmerich C."/>
            <person name="Lin M."/>
            <person name="Jin Q."/>
        </authorList>
    </citation>
    <scope>NUCLEOTIDE SEQUENCE [LARGE SCALE GENOMIC DNA]</scope>
    <source>
        <strain evidence="2 3">A1501</strain>
    </source>
</reference>
<evidence type="ECO:0000313" key="2">
    <source>
        <dbReference type="EMBL" id="ABP79319.1"/>
    </source>
</evidence>
<keyword evidence="1" id="KW-0472">Membrane</keyword>
<protein>
    <submittedName>
        <fullName evidence="2">Uncharacterized protein</fullName>
    </submittedName>
</protein>
<dbReference type="Proteomes" id="UP000000233">
    <property type="component" value="Chromosome"/>
</dbReference>
<dbReference type="EMBL" id="CP000304">
    <property type="protein sequence ID" value="ABP79319.1"/>
    <property type="molecule type" value="Genomic_DNA"/>
</dbReference>
<keyword evidence="1" id="KW-1133">Transmembrane helix</keyword>
<name>A4VK18_STUS1</name>
<keyword evidence="1" id="KW-0812">Transmembrane</keyword>
<dbReference type="HOGENOM" id="CLU_1766454_0_0_6"/>
<sequence length="147" mass="16527">MATEQKDLSNEIDLHNESQEKTVARAHDLVKTLLLLSGGALAVCASFFSTGINLYQLHKIITPIQIAWISLTLSIVVFAACVLLLIGRDYQFGELRADHLTTGKDNGELSDWWDRVIWSCGLVAFLFFFVGMTAFCWAAWLYLQAQR</sequence>
<dbReference type="RefSeq" id="WP_011912796.1">
    <property type="nucleotide sequence ID" value="NC_009434.1"/>
</dbReference>